<dbReference type="Proteomes" id="UP000326611">
    <property type="component" value="Unassembled WGS sequence"/>
</dbReference>
<evidence type="ECO:0008006" key="5">
    <source>
        <dbReference type="Google" id="ProtNLM"/>
    </source>
</evidence>
<evidence type="ECO:0000256" key="1">
    <source>
        <dbReference type="SAM" id="MobiDB-lite"/>
    </source>
</evidence>
<feature type="chain" id="PRO_5022671139" description="Lipoprotein" evidence="2">
    <location>
        <begin position="24"/>
        <end position="99"/>
    </location>
</feature>
<evidence type="ECO:0000313" key="4">
    <source>
        <dbReference type="Proteomes" id="UP000326611"/>
    </source>
</evidence>
<evidence type="ECO:0000313" key="3">
    <source>
        <dbReference type="EMBL" id="VVP79115.1"/>
    </source>
</evidence>
<dbReference type="AlphaFoldDB" id="A0A5E7RZ36"/>
<organism evidence="3 4">
    <name type="scientific">Pseudomonas fluorescens</name>
    <dbReference type="NCBI Taxonomy" id="294"/>
    <lineage>
        <taxon>Bacteria</taxon>
        <taxon>Pseudomonadati</taxon>
        <taxon>Pseudomonadota</taxon>
        <taxon>Gammaproteobacteria</taxon>
        <taxon>Pseudomonadales</taxon>
        <taxon>Pseudomonadaceae</taxon>
        <taxon>Pseudomonas</taxon>
    </lineage>
</organism>
<dbReference type="OrthoDB" id="7107992at2"/>
<feature type="region of interest" description="Disordered" evidence="1">
    <location>
        <begin position="65"/>
        <end position="99"/>
    </location>
</feature>
<name>A0A5E7RZ36_PSEFL</name>
<proteinExistence type="predicted"/>
<feature type="signal peptide" evidence="2">
    <location>
        <begin position="1"/>
        <end position="23"/>
    </location>
</feature>
<dbReference type="RefSeq" id="WP_150770202.1">
    <property type="nucleotide sequence ID" value="NZ_CABVIY010000003.1"/>
</dbReference>
<protein>
    <recommendedName>
        <fullName evidence="5">Lipoprotein</fullName>
    </recommendedName>
</protein>
<sequence length="99" mass="9971" precursor="true">MSITLPSAMSAALLAAACLPALADSSTQQNLTRTVAEPVAFQVSTVSAPAAGANDAADDASGYIQAVGRTGSHSMHPNAPVPAEQLADDVEVLRQPADQ</sequence>
<gene>
    <name evidence="3" type="ORF">PS918_02114</name>
</gene>
<accession>A0A5E7RZ36</accession>
<evidence type="ECO:0000256" key="2">
    <source>
        <dbReference type="SAM" id="SignalP"/>
    </source>
</evidence>
<keyword evidence="2" id="KW-0732">Signal</keyword>
<reference evidence="3 4" key="1">
    <citation type="submission" date="2019-09" db="EMBL/GenBank/DDBJ databases">
        <authorList>
            <person name="Chandra G."/>
            <person name="Truman W A."/>
        </authorList>
    </citation>
    <scope>NUCLEOTIDE SEQUENCE [LARGE SCALE GENOMIC DNA]</scope>
    <source>
        <strain evidence="3">PS918</strain>
    </source>
</reference>
<dbReference type="EMBL" id="CABVIY010000003">
    <property type="protein sequence ID" value="VVP79115.1"/>
    <property type="molecule type" value="Genomic_DNA"/>
</dbReference>